<evidence type="ECO:0000313" key="2">
    <source>
        <dbReference type="Proteomes" id="UP001296923"/>
    </source>
</evidence>
<accession>A0ABS2ZQB4</accession>
<keyword evidence="2" id="KW-1185">Reference proteome</keyword>
<gene>
    <name evidence="1" type="ORF">JYA63_08070</name>
</gene>
<evidence type="ECO:0000313" key="1">
    <source>
        <dbReference type="EMBL" id="MBN3554215.1"/>
    </source>
</evidence>
<dbReference type="RefSeq" id="WP_205725259.1">
    <property type="nucleotide sequence ID" value="NZ_JAFHKR010000038.1"/>
</dbReference>
<protein>
    <submittedName>
        <fullName evidence="1">Uncharacterized protein</fullName>
    </submittedName>
</protein>
<organism evidence="1 2">
    <name type="scientific">Fictibacillus nanhaiensis</name>
    <dbReference type="NCBI Taxonomy" id="742169"/>
    <lineage>
        <taxon>Bacteria</taxon>
        <taxon>Bacillati</taxon>
        <taxon>Bacillota</taxon>
        <taxon>Bacilli</taxon>
        <taxon>Bacillales</taxon>
        <taxon>Fictibacillaceae</taxon>
        <taxon>Fictibacillus</taxon>
    </lineage>
</organism>
<dbReference type="InterPro" id="IPR006998">
    <property type="entry name" value="DltD"/>
</dbReference>
<dbReference type="SUPFAM" id="SSF52266">
    <property type="entry name" value="SGNH hydrolase"/>
    <property type="match status" value="1"/>
</dbReference>
<comment type="caution">
    <text evidence="1">The sequence shown here is derived from an EMBL/GenBank/DDBJ whole genome shotgun (WGS) entry which is preliminary data.</text>
</comment>
<dbReference type="Proteomes" id="UP001296923">
    <property type="component" value="Unassembled WGS sequence"/>
</dbReference>
<sequence>MTDKNIIEARVNVLDIIDEMKRILDKGIFHIETFNTLVDCIILISEKIHFINININMLDTTANKMLEIVEIISKPNTNFFYNEISTRYKELIEIFENLYREIESKLIIKILIFDSRNVSSYISNLFNRNVKIVAHIKGDRCNKAKLYIKEKAFDLILIINNNSKKINEEFSMMGVPKDKIFDFFQYVRIYIDEYNNYHNENYYHAMLSTRMKKIKKRNHFQGVLSGLSYALRGFVEKESKKNTLKLAFPSQDLFYDYKIMKELLESGVEVEHWLMGLAYYSFDWDLSLTKQESNRIESIYYPIFNDSHNLQIGEKYPIYKGIDNVLNKINPLFTTLFKEDAFNCYIEDVLGVDLTPDFNEDLWESGTYLNTNISKIKESDRYKLGKERAEFHNKLFYPATTIENKKIFKDMLELLKKYQVKPVLIVFPTTPYYYHHVSNDTKKRFYNIIDEFSVQYDFQMIDMFKSEQFNMDDFVDWDHLNKKGAYKMTSILNEVINW</sequence>
<proteinExistence type="predicted"/>
<name>A0ABS2ZQB4_9BACL</name>
<reference evidence="1 2" key="1">
    <citation type="submission" date="2021-01" db="EMBL/GenBank/DDBJ databases">
        <title>Genome Sequencing of Type Strains.</title>
        <authorList>
            <person name="Lemaire J.F."/>
            <person name="Inderbitzin P."/>
            <person name="Collins S.B."/>
            <person name="Wespe N."/>
            <person name="Knight-Connoni V."/>
        </authorList>
    </citation>
    <scope>NUCLEOTIDE SEQUENCE [LARGE SCALE GENOMIC DNA]</scope>
    <source>
        <strain evidence="1 2">DSM 23009</strain>
    </source>
</reference>
<dbReference type="Gene3D" id="3.40.50.1110">
    <property type="entry name" value="SGNH hydrolase"/>
    <property type="match status" value="1"/>
</dbReference>
<dbReference type="Pfam" id="PF04914">
    <property type="entry name" value="DltD"/>
    <property type="match status" value="1"/>
</dbReference>
<dbReference type="EMBL" id="JAFHKR010000038">
    <property type="protein sequence ID" value="MBN3554215.1"/>
    <property type="molecule type" value="Genomic_DNA"/>
</dbReference>
<dbReference type="InterPro" id="IPR036514">
    <property type="entry name" value="SGNH_hydro_sf"/>
</dbReference>